<dbReference type="EMBL" id="CP017755">
    <property type="protein sequence ID" value="AOZ10440.1"/>
    <property type="molecule type" value="Genomic_DNA"/>
</dbReference>
<evidence type="ECO:0000313" key="2">
    <source>
        <dbReference type="EMBL" id="AOZ10440.1"/>
    </source>
</evidence>
<dbReference type="RefSeq" id="WP_071039075.1">
    <property type="nucleotide sequence ID" value="NZ_CP017755.1"/>
</dbReference>
<evidence type="ECO:0000313" key="3">
    <source>
        <dbReference type="Proteomes" id="UP000177515"/>
    </source>
</evidence>
<dbReference type="PANTHER" id="PTHR43233:SF1">
    <property type="entry name" value="FAMILY N-ACETYLTRANSFERASE, PUTATIVE (AFU_ORTHOLOGUE AFUA_6G03350)-RELATED"/>
    <property type="match status" value="1"/>
</dbReference>
<dbReference type="InterPro" id="IPR053144">
    <property type="entry name" value="Acetyltransferase_Butenolide"/>
</dbReference>
<keyword evidence="3" id="KW-1185">Reference proteome</keyword>
<dbReference type="SUPFAM" id="SSF55729">
    <property type="entry name" value="Acyl-CoA N-acyltransferases (Nat)"/>
    <property type="match status" value="1"/>
</dbReference>
<protein>
    <submittedName>
        <fullName evidence="2">GNAT family N-acetyltransferase</fullName>
    </submittedName>
</protein>
<dbReference type="PANTHER" id="PTHR43233">
    <property type="entry name" value="FAMILY N-ACETYLTRANSFERASE, PUTATIVE (AFU_ORTHOLOGUE AFUA_6G03350)-RELATED"/>
    <property type="match status" value="1"/>
</dbReference>
<dbReference type="Pfam" id="PF13508">
    <property type="entry name" value="Acetyltransf_7"/>
    <property type="match status" value="1"/>
</dbReference>
<dbReference type="InterPro" id="IPR000182">
    <property type="entry name" value="GNAT_dom"/>
</dbReference>
<sequence>MPIDISTDRDRLDIPMIHDFLSNRSTWARGIDLDTVQRSIRHALCFGAYDTATGRQVGFARVITDQATFAYLVDVFVLETHRGQGVSRRLMEAVMACPALARLRRFTLVTSTAAGLYARFGFTPLHAPQAHMEILRPDVYRQG</sequence>
<dbReference type="Proteomes" id="UP000177515">
    <property type="component" value="Chromosome 2"/>
</dbReference>
<gene>
    <name evidence="2" type="ORF">BKK80_33210</name>
</gene>
<dbReference type="CDD" id="cd04301">
    <property type="entry name" value="NAT_SF"/>
    <property type="match status" value="1"/>
</dbReference>
<feature type="domain" description="N-acetyltransferase" evidence="1">
    <location>
        <begin position="3"/>
        <end position="137"/>
    </location>
</feature>
<dbReference type="InterPro" id="IPR016181">
    <property type="entry name" value="Acyl_CoA_acyltransferase"/>
</dbReference>
<reference evidence="2 3" key="1">
    <citation type="submission" date="2016-10" db="EMBL/GenBank/DDBJ databases">
        <title>Complete genome sequences of three Cupriavidus strains isolated from various Malaysian environments.</title>
        <authorList>
            <person name="Abdullah A.A.-A."/>
            <person name="Shafie N.A.H."/>
            <person name="Lau N.S."/>
        </authorList>
    </citation>
    <scope>NUCLEOTIDE SEQUENCE [LARGE SCALE GENOMIC DNA]</scope>
    <source>
        <strain evidence="2 3">USMAA1020</strain>
    </source>
</reference>
<dbReference type="Gene3D" id="3.40.630.30">
    <property type="match status" value="1"/>
</dbReference>
<proteinExistence type="predicted"/>
<organism evidence="2 3">
    <name type="scientific">Cupriavidus malaysiensis</name>
    <dbReference type="NCBI Taxonomy" id="367825"/>
    <lineage>
        <taxon>Bacteria</taxon>
        <taxon>Pseudomonadati</taxon>
        <taxon>Pseudomonadota</taxon>
        <taxon>Betaproteobacteria</taxon>
        <taxon>Burkholderiales</taxon>
        <taxon>Burkholderiaceae</taxon>
        <taxon>Cupriavidus</taxon>
    </lineage>
</organism>
<dbReference type="PROSITE" id="PS51186">
    <property type="entry name" value="GNAT"/>
    <property type="match status" value="1"/>
</dbReference>
<name>A0ABN4TXY2_9BURK</name>
<accession>A0ABN4TXY2</accession>
<evidence type="ECO:0000259" key="1">
    <source>
        <dbReference type="PROSITE" id="PS51186"/>
    </source>
</evidence>